<dbReference type="Pfam" id="PF02469">
    <property type="entry name" value="Fasciclin"/>
    <property type="match status" value="2"/>
</dbReference>
<evidence type="ECO:0000259" key="2">
    <source>
        <dbReference type="PROSITE" id="PS50213"/>
    </source>
</evidence>
<dbReference type="GO" id="GO:0007155">
    <property type="term" value="P:cell adhesion"/>
    <property type="evidence" value="ECO:0007669"/>
    <property type="project" value="TreeGrafter"/>
</dbReference>
<dbReference type="AlphaFoldDB" id="A0A131Z9A0"/>
<feature type="region of interest" description="Disordered" evidence="1">
    <location>
        <begin position="1"/>
        <end position="132"/>
    </location>
</feature>
<evidence type="ECO:0000313" key="3">
    <source>
        <dbReference type="EMBL" id="JAP87548.1"/>
    </source>
</evidence>
<evidence type="ECO:0000256" key="1">
    <source>
        <dbReference type="SAM" id="MobiDB-lite"/>
    </source>
</evidence>
<name>A0A131Z9A0_RHIAP</name>
<feature type="compositionally biased region" description="Gly residues" evidence="1">
    <location>
        <begin position="92"/>
        <end position="111"/>
    </location>
</feature>
<feature type="non-terminal residue" evidence="3">
    <location>
        <position position="1"/>
    </location>
</feature>
<feature type="compositionally biased region" description="Pro residues" evidence="1">
    <location>
        <begin position="30"/>
        <end position="47"/>
    </location>
</feature>
<feature type="compositionally biased region" description="Gly residues" evidence="1">
    <location>
        <begin position="50"/>
        <end position="66"/>
    </location>
</feature>
<feature type="compositionally biased region" description="Gly residues" evidence="1">
    <location>
        <begin position="1"/>
        <end position="26"/>
    </location>
</feature>
<dbReference type="EMBL" id="GEDV01001009">
    <property type="protein sequence ID" value="JAP87548.1"/>
    <property type="molecule type" value="Transcribed_RNA"/>
</dbReference>
<dbReference type="FunFam" id="2.30.180.10:FF:000078">
    <property type="entry name" value="BIGH3, putative"/>
    <property type="match status" value="1"/>
</dbReference>
<dbReference type="InterPro" id="IPR050904">
    <property type="entry name" value="Adhesion/Biosynth-related"/>
</dbReference>
<feature type="domain" description="FAS1" evidence="2">
    <location>
        <begin position="220"/>
        <end position="349"/>
    </location>
</feature>
<dbReference type="PANTHER" id="PTHR10900">
    <property type="entry name" value="PERIOSTIN-RELATED"/>
    <property type="match status" value="1"/>
</dbReference>
<dbReference type="PROSITE" id="PS50213">
    <property type="entry name" value="FAS1"/>
    <property type="match status" value="2"/>
</dbReference>
<protein>
    <submittedName>
        <fullName evidence="3">BIGH3</fullName>
    </submittedName>
</protein>
<dbReference type="GO" id="GO:0030198">
    <property type="term" value="P:extracellular matrix organization"/>
    <property type="evidence" value="ECO:0007669"/>
    <property type="project" value="TreeGrafter"/>
</dbReference>
<dbReference type="SUPFAM" id="SSF82153">
    <property type="entry name" value="FAS1 domain"/>
    <property type="match status" value="2"/>
</dbReference>
<dbReference type="InterPro" id="IPR000782">
    <property type="entry name" value="FAS1_domain"/>
</dbReference>
<feature type="domain" description="FAS1" evidence="2">
    <location>
        <begin position="353"/>
        <end position="481"/>
    </location>
</feature>
<dbReference type="GO" id="GO:0005615">
    <property type="term" value="C:extracellular space"/>
    <property type="evidence" value="ECO:0007669"/>
    <property type="project" value="TreeGrafter"/>
</dbReference>
<dbReference type="FunFam" id="2.30.180.10:FF:000032">
    <property type="entry name" value="Fasciclin domain-containing protein, putative"/>
    <property type="match status" value="1"/>
</dbReference>
<feature type="compositionally biased region" description="Low complexity" evidence="1">
    <location>
        <begin position="67"/>
        <end position="91"/>
    </location>
</feature>
<sequence length="481" mass="49325">RGPGGPGGPSGPRGPSGPGGLGGPRGPSGPSGPYPSGPAGPSGPFPSGPSGLGGPSGPRGPSGLGGPSSPFRPGSPSVRGGVGGPRVPSGPSGLGGPKGPGGPFGLGGPQGPTGSKIPSAPGSPLTTSGILPGTSGITSIQFGGRLVGVPKVTIGQPQTSILLQPGGQITYGKTELHIQPPTTYVVPGQLVTHTVGSIKTGAIPSTVYSISGTGLQLQGKPLDFTLVLKELKATRYLSWLQKTGVLQLINDGAAYTIFVPSDDAIAQIRGQLLSKLEGDTQLLKQLVLYHIVPGQVTIDNDRTFPTLDEGSLLRFNKYFNGRVVTASGGVIGPKKQQGNFVFYTIDRVLHRPGGSILDVIHQSILLPKLDEAIKFAGLEEYLSGVGPYTIFAPSDQAFKNAVGMENVLRDREALKALLLRHIVLGTVYSAGVQENQVLKTVGGLELRMSIIPECITVNGVNINNPDNVASNGVIHVIDHFL</sequence>
<dbReference type="GO" id="GO:0031012">
    <property type="term" value="C:extracellular matrix"/>
    <property type="evidence" value="ECO:0007669"/>
    <property type="project" value="TreeGrafter"/>
</dbReference>
<reference evidence="3" key="1">
    <citation type="journal article" date="2016" name="Ticks Tick Borne Dis.">
        <title>De novo assembly and annotation of the salivary gland transcriptome of Rhipicephalus appendiculatus male and female ticks during blood feeding.</title>
        <authorList>
            <person name="de Castro M.H."/>
            <person name="de Klerk D."/>
            <person name="Pienaar R."/>
            <person name="Latif A.A."/>
            <person name="Rees D.J."/>
            <person name="Mans B.J."/>
        </authorList>
    </citation>
    <scope>NUCLEOTIDE SEQUENCE</scope>
    <source>
        <tissue evidence="3">Salivary glands</tissue>
    </source>
</reference>
<dbReference type="PANTHER" id="PTHR10900:SF124">
    <property type="entry name" value="FI05614P"/>
    <property type="match status" value="1"/>
</dbReference>
<dbReference type="InterPro" id="IPR036378">
    <property type="entry name" value="FAS1_dom_sf"/>
</dbReference>
<proteinExistence type="predicted"/>
<dbReference type="SMART" id="SM00554">
    <property type="entry name" value="FAS1"/>
    <property type="match status" value="2"/>
</dbReference>
<dbReference type="GO" id="GO:0050839">
    <property type="term" value="F:cell adhesion molecule binding"/>
    <property type="evidence" value="ECO:0007669"/>
    <property type="project" value="TreeGrafter"/>
</dbReference>
<accession>A0A131Z9A0</accession>
<dbReference type="Gene3D" id="2.30.180.10">
    <property type="entry name" value="FAS1 domain"/>
    <property type="match status" value="2"/>
</dbReference>
<organism evidence="3">
    <name type="scientific">Rhipicephalus appendiculatus</name>
    <name type="common">Brown ear tick</name>
    <dbReference type="NCBI Taxonomy" id="34631"/>
    <lineage>
        <taxon>Eukaryota</taxon>
        <taxon>Metazoa</taxon>
        <taxon>Ecdysozoa</taxon>
        <taxon>Arthropoda</taxon>
        <taxon>Chelicerata</taxon>
        <taxon>Arachnida</taxon>
        <taxon>Acari</taxon>
        <taxon>Parasitiformes</taxon>
        <taxon>Ixodida</taxon>
        <taxon>Ixodoidea</taxon>
        <taxon>Ixodidae</taxon>
        <taxon>Rhipicephalinae</taxon>
        <taxon>Rhipicephalus</taxon>
        <taxon>Rhipicephalus</taxon>
    </lineage>
</organism>